<organism evidence="10 11">
    <name type="scientific">Pristionchus entomophagus</name>
    <dbReference type="NCBI Taxonomy" id="358040"/>
    <lineage>
        <taxon>Eukaryota</taxon>
        <taxon>Metazoa</taxon>
        <taxon>Ecdysozoa</taxon>
        <taxon>Nematoda</taxon>
        <taxon>Chromadorea</taxon>
        <taxon>Rhabditida</taxon>
        <taxon>Rhabditina</taxon>
        <taxon>Diplogasteromorpha</taxon>
        <taxon>Diplogasteroidea</taxon>
        <taxon>Neodiplogasteridae</taxon>
        <taxon>Pristionchus</taxon>
    </lineage>
</organism>
<feature type="domain" description="Homeobox" evidence="9">
    <location>
        <begin position="69"/>
        <end position="129"/>
    </location>
</feature>
<feature type="region of interest" description="Disordered" evidence="8">
    <location>
        <begin position="123"/>
        <end position="143"/>
    </location>
</feature>
<evidence type="ECO:0000256" key="2">
    <source>
        <dbReference type="ARBA" id="ARBA00006503"/>
    </source>
</evidence>
<dbReference type="Gene3D" id="1.10.10.60">
    <property type="entry name" value="Homeodomain-like"/>
    <property type="match status" value="1"/>
</dbReference>
<proteinExistence type="inferred from homology"/>
<dbReference type="PROSITE" id="PS00027">
    <property type="entry name" value="HOMEOBOX_1"/>
    <property type="match status" value="1"/>
</dbReference>
<comment type="subcellular location">
    <subcellularLocation>
        <location evidence="1 6 7">Nucleus</location>
    </subcellularLocation>
</comment>
<evidence type="ECO:0000256" key="4">
    <source>
        <dbReference type="ARBA" id="ARBA00023155"/>
    </source>
</evidence>
<dbReference type="AlphaFoldDB" id="A0AAV5UF41"/>
<dbReference type="InterPro" id="IPR001356">
    <property type="entry name" value="HD"/>
</dbReference>
<feature type="compositionally biased region" description="Basic and acidic residues" evidence="8">
    <location>
        <begin position="132"/>
        <end position="143"/>
    </location>
</feature>
<keyword evidence="3 6" id="KW-0238">DNA-binding</keyword>
<dbReference type="Pfam" id="PF00046">
    <property type="entry name" value="Homeodomain"/>
    <property type="match status" value="1"/>
</dbReference>
<feature type="non-terminal residue" evidence="10">
    <location>
        <position position="143"/>
    </location>
</feature>
<name>A0AAV5UF41_9BILA</name>
<accession>A0AAV5UF41</accession>
<evidence type="ECO:0000256" key="5">
    <source>
        <dbReference type="ARBA" id="ARBA00023242"/>
    </source>
</evidence>
<keyword evidence="4 6" id="KW-0371">Homeobox</keyword>
<evidence type="ECO:0000256" key="1">
    <source>
        <dbReference type="ARBA" id="ARBA00004123"/>
    </source>
</evidence>
<evidence type="ECO:0000256" key="8">
    <source>
        <dbReference type="SAM" id="MobiDB-lite"/>
    </source>
</evidence>
<protein>
    <recommendedName>
        <fullName evidence="9">Homeobox domain-containing protein</fullName>
    </recommendedName>
</protein>
<dbReference type="GO" id="GO:0000978">
    <property type="term" value="F:RNA polymerase II cis-regulatory region sequence-specific DNA binding"/>
    <property type="evidence" value="ECO:0007669"/>
    <property type="project" value="TreeGrafter"/>
</dbReference>
<dbReference type="InterPro" id="IPR051440">
    <property type="entry name" value="Goosecoid-like_HB"/>
</dbReference>
<sequence length="143" mass="16759">TMDSISSFPSTSSDFSIDRLLSSSSQSSSPSSLPMQINPLLWSSNPLFLFNTMMNAVPRMVVSSYAMGRRKRRHRTIFSEEQLSLLEHTFHSTQYPDVSIRERLAIQCSLKEERVEVWFKNRRAKERKRRKEDKNDGTKRREK</sequence>
<dbReference type="EMBL" id="BTSX01000006">
    <property type="protein sequence ID" value="GMT05076.1"/>
    <property type="molecule type" value="Genomic_DNA"/>
</dbReference>
<comment type="caution">
    <text evidence="10">The sequence shown here is derived from an EMBL/GenBank/DDBJ whole genome shotgun (WGS) entry which is preliminary data.</text>
</comment>
<dbReference type="Proteomes" id="UP001432027">
    <property type="component" value="Unassembled WGS sequence"/>
</dbReference>
<evidence type="ECO:0000256" key="3">
    <source>
        <dbReference type="ARBA" id="ARBA00023125"/>
    </source>
</evidence>
<dbReference type="InterPro" id="IPR009057">
    <property type="entry name" value="Homeodomain-like_sf"/>
</dbReference>
<dbReference type="InterPro" id="IPR017970">
    <property type="entry name" value="Homeobox_CS"/>
</dbReference>
<evidence type="ECO:0000256" key="7">
    <source>
        <dbReference type="RuleBase" id="RU000682"/>
    </source>
</evidence>
<dbReference type="PANTHER" id="PTHR46643">
    <property type="entry name" value="HOMEOBOX PROTEIN GOOSECOID-RELATED"/>
    <property type="match status" value="1"/>
</dbReference>
<dbReference type="SMART" id="SM00389">
    <property type="entry name" value="HOX"/>
    <property type="match status" value="1"/>
</dbReference>
<reference evidence="10" key="1">
    <citation type="submission" date="2023-10" db="EMBL/GenBank/DDBJ databases">
        <title>Genome assembly of Pristionchus species.</title>
        <authorList>
            <person name="Yoshida K."/>
            <person name="Sommer R.J."/>
        </authorList>
    </citation>
    <scope>NUCLEOTIDE SEQUENCE</scope>
    <source>
        <strain evidence="10">RS0144</strain>
    </source>
</reference>
<feature type="DNA-binding region" description="Homeobox" evidence="6">
    <location>
        <begin position="71"/>
        <end position="130"/>
    </location>
</feature>
<feature type="non-terminal residue" evidence="10">
    <location>
        <position position="1"/>
    </location>
</feature>
<dbReference type="CDD" id="cd00086">
    <property type="entry name" value="homeodomain"/>
    <property type="match status" value="1"/>
</dbReference>
<gene>
    <name evidence="10" type="ORF">PENTCL1PPCAC_27250</name>
</gene>
<dbReference type="PANTHER" id="PTHR46643:SF1">
    <property type="entry name" value="HOMEOBOX PROTEIN GOOSECOID-2"/>
    <property type="match status" value="1"/>
</dbReference>
<keyword evidence="5 6" id="KW-0539">Nucleus</keyword>
<comment type="similarity">
    <text evidence="2">Belongs to the paired homeobox family. Bicoid subfamily.</text>
</comment>
<dbReference type="GO" id="GO:0000981">
    <property type="term" value="F:DNA-binding transcription factor activity, RNA polymerase II-specific"/>
    <property type="evidence" value="ECO:0007669"/>
    <property type="project" value="InterPro"/>
</dbReference>
<evidence type="ECO:0000313" key="10">
    <source>
        <dbReference type="EMBL" id="GMT05076.1"/>
    </source>
</evidence>
<evidence type="ECO:0000313" key="11">
    <source>
        <dbReference type="Proteomes" id="UP001432027"/>
    </source>
</evidence>
<dbReference type="GO" id="GO:0005634">
    <property type="term" value="C:nucleus"/>
    <property type="evidence" value="ECO:0007669"/>
    <property type="project" value="UniProtKB-SubCell"/>
</dbReference>
<evidence type="ECO:0000259" key="9">
    <source>
        <dbReference type="PROSITE" id="PS50071"/>
    </source>
</evidence>
<dbReference type="SUPFAM" id="SSF46689">
    <property type="entry name" value="Homeodomain-like"/>
    <property type="match status" value="1"/>
</dbReference>
<dbReference type="PROSITE" id="PS50071">
    <property type="entry name" value="HOMEOBOX_2"/>
    <property type="match status" value="1"/>
</dbReference>
<evidence type="ECO:0000256" key="6">
    <source>
        <dbReference type="PROSITE-ProRule" id="PRU00108"/>
    </source>
</evidence>
<keyword evidence="11" id="KW-1185">Reference proteome</keyword>